<dbReference type="EMBL" id="WABS01000003">
    <property type="protein sequence ID" value="MBI0553383.1"/>
    <property type="molecule type" value="Genomic_DNA"/>
</dbReference>
<feature type="transmembrane region" description="Helical" evidence="1">
    <location>
        <begin position="12"/>
        <end position="37"/>
    </location>
</feature>
<organism evidence="2 3">
    <name type="scientific">Pectobacterium parmentieri</name>
    <dbReference type="NCBI Taxonomy" id="1905730"/>
    <lineage>
        <taxon>Bacteria</taxon>
        <taxon>Pseudomonadati</taxon>
        <taxon>Pseudomonadota</taxon>
        <taxon>Gammaproteobacteria</taxon>
        <taxon>Enterobacterales</taxon>
        <taxon>Pectobacteriaceae</taxon>
        <taxon>Pectobacterium</taxon>
    </lineage>
</organism>
<protein>
    <submittedName>
        <fullName evidence="2">Uncharacterized protein</fullName>
    </submittedName>
</protein>
<evidence type="ECO:0000313" key="3">
    <source>
        <dbReference type="Proteomes" id="UP001194579"/>
    </source>
</evidence>
<evidence type="ECO:0000256" key="1">
    <source>
        <dbReference type="SAM" id="Phobius"/>
    </source>
</evidence>
<reference evidence="3" key="1">
    <citation type="submission" date="2023-07" db="EMBL/GenBank/DDBJ databases">
        <title>Identification of Pectobacterium versatile causing blackleg of potato from New York State with a whole genome sequencing approach.</title>
        <authorList>
            <person name="Ma X."/>
            <person name="Swingle B."/>
        </authorList>
    </citation>
    <scope>NUCLEOTIDE SEQUENCE [LARGE SCALE GENOMIC DNA]</scope>
    <source>
        <strain evidence="3">NY1588A</strain>
    </source>
</reference>
<dbReference type="Proteomes" id="UP001194579">
    <property type="component" value="Unassembled WGS sequence"/>
</dbReference>
<keyword evidence="1" id="KW-0812">Transmembrane</keyword>
<keyword evidence="1" id="KW-0472">Membrane</keyword>
<comment type="caution">
    <text evidence="2">The sequence shown here is derived from an EMBL/GenBank/DDBJ whole genome shotgun (WGS) entry which is preliminary data.</text>
</comment>
<accession>A0ABS0RWJ2</accession>
<gene>
    <name evidence="2" type="ORF">F6Q06_02595</name>
</gene>
<keyword evidence="1" id="KW-1133">Transmembrane helix</keyword>
<feature type="transmembrane region" description="Helical" evidence="1">
    <location>
        <begin position="66"/>
        <end position="89"/>
    </location>
</feature>
<keyword evidence="3" id="KW-1185">Reference proteome</keyword>
<sequence length="93" mass="10637">MMLTSKCKTVIRWFSIGLVSFFYYLLISVAALSFGHIHEKESMVFLSDKTVSVEYHFAILADMREAINVVFSAVLIGFPISMLLILLIFKKVR</sequence>
<evidence type="ECO:0000313" key="2">
    <source>
        <dbReference type="EMBL" id="MBI0553383.1"/>
    </source>
</evidence>
<proteinExistence type="predicted"/>
<name>A0ABS0RWJ2_PECPM</name>